<dbReference type="PANTHER" id="PTHR31465:SF13">
    <property type="entry name" value="RTA1 DOMAIN PROTEIN-RELATED"/>
    <property type="match status" value="1"/>
</dbReference>
<dbReference type="GeneID" id="54485542"/>
<evidence type="ECO:0000256" key="1">
    <source>
        <dbReference type="ARBA" id="ARBA00004141"/>
    </source>
</evidence>
<feature type="transmembrane region" description="Helical" evidence="5">
    <location>
        <begin position="229"/>
        <end position="249"/>
    </location>
</feature>
<name>A0A6A6VY99_9PEZI</name>
<dbReference type="RefSeq" id="XP_033598053.1">
    <property type="nucleotide sequence ID" value="XM_033744488.1"/>
</dbReference>
<reference evidence="6" key="1">
    <citation type="journal article" date="2020" name="Stud. Mycol.">
        <title>101 Dothideomycetes genomes: a test case for predicting lifestyles and emergence of pathogens.</title>
        <authorList>
            <person name="Haridas S."/>
            <person name="Albert R."/>
            <person name="Binder M."/>
            <person name="Bloem J."/>
            <person name="Labutti K."/>
            <person name="Salamov A."/>
            <person name="Andreopoulos B."/>
            <person name="Baker S."/>
            <person name="Barry K."/>
            <person name="Bills G."/>
            <person name="Bluhm B."/>
            <person name="Cannon C."/>
            <person name="Castanera R."/>
            <person name="Culley D."/>
            <person name="Daum C."/>
            <person name="Ezra D."/>
            <person name="Gonzalez J."/>
            <person name="Henrissat B."/>
            <person name="Kuo A."/>
            <person name="Liang C."/>
            <person name="Lipzen A."/>
            <person name="Lutzoni F."/>
            <person name="Magnuson J."/>
            <person name="Mondo S."/>
            <person name="Nolan M."/>
            <person name="Ohm R."/>
            <person name="Pangilinan J."/>
            <person name="Park H.-J."/>
            <person name="Ramirez L."/>
            <person name="Alfaro M."/>
            <person name="Sun H."/>
            <person name="Tritt A."/>
            <person name="Yoshinaga Y."/>
            <person name="Zwiers L.-H."/>
            <person name="Turgeon B."/>
            <person name="Goodwin S."/>
            <person name="Spatafora J."/>
            <person name="Crous P."/>
            <person name="Grigoriev I."/>
        </authorList>
    </citation>
    <scope>NUCLEOTIDE SEQUENCE</scope>
    <source>
        <strain evidence="6">CBS 121739</strain>
    </source>
</reference>
<dbReference type="OrthoDB" id="3358017at2759"/>
<comment type="subcellular location">
    <subcellularLocation>
        <location evidence="1">Membrane</location>
        <topology evidence="1">Multi-pass membrane protein</topology>
    </subcellularLocation>
</comment>
<organism evidence="6 7">
    <name type="scientific">Pseudovirgaria hyperparasitica</name>
    <dbReference type="NCBI Taxonomy" id="470096"/>
    <lineage>
        <taxon>Eukaryota</taxon>
        <taxon>Fungi</taxon>
        <taxon>Dikarya</taxon>
        <taxon>Ascomycota</taxon>
        <taxon>Pezizomycotina</taxon>
        <taxon>Dothideomycetes</taxon>
        <taxon>Dothideomycetes incertae sedis</taxon>
        <taxon>Acrospermales</taxon>
        <taxon>Acrospermaceae</taxon>
        <taxon>Pseudovirgaria</taxon>
    </lineage>
</organism>
<dbReference type="GO" id="GO:0016020">
    <property type="term" value="C:membrane"/>
    <property type="evidence" value="ECO:0007669"/>
    <property type="project" value="UniProtKB-SubCell"/>
</dbReference>
<keyword evidence="7" id="KW-1185">Reference proteome</keyword>
<evidence type="ECO:0000256" key="5">
    <source>
        <dbReference type="SAM" id="Phobius"/>
    </source>
</evidence>
<dbReference type="EMBL" id="ML996577">
    <property type="protein sequence ID" value="KAF2755602.1"/>
    <property type="molecule type" value="Genomic_DNA"/>
</dbReference>
<dbReference type="InterPro" id="IPR007568">
    <property type="entry name" value="RTA1"/>
</dbReference>
<dbReference type="AlphaFoldDB" id="A0A6A6VY99"/>
<feature type="transmembrane region" description="Helical" evidence="5">
    <location>
        <begin position="119"/>
        <end position="139"/>
    </location>
</feature>
<gene>
    <name evidence="6" type="ORF">EJ05DRAFT_478577</name>
</gene>
<evidence type="ECO:0008006" key="8">
    <source>
        <dbReference type="Google" id="ProtNLM"/>
    </source>
</evidence>
<keyword evidence="3 5" id="KW-1133">Transmembrane helix</keyword>
<evidence type="ECO:0000256" key="3">
    <source>
        <dbReference type="ARBA" id="ARBA00022989"/>
    </source>
</evidence>
<evidence type="ECO:0000313" key="6">
    <source>
        <dbReference type="EMBL" id="KAF2755602.1"/>
    </source>
</evidence>
<evidence type="ECO:0000313" key="7">
    <source>
        <dbReference type="Proteomes" id="UP000799437"/>
    </source>
</evidence>
<feature type="transmembrane region" description="Helical" evidence="5">
    <location>
        <begin position="75"/>
        <end position="98"/>
    </location>
</feature>
<protein>
    <recommendedName>
        <fullName evidence="8">RTA1 domain protein</fullName>
    </recommendedName>
</protein>
<feature type="transmembrane region" description="Helical" evidence="5">
    <location>
        <begin position="190"/>
        <end position="213"/>
    </location>
</feature>
<evidence type="ECO:0000256" key="2">
    <source>
        <dbReference type="ARBA" id="ARBA00022692"/>
    </source>
</evidence>
<dbReference type="Proteomes" id="UP000799437">
    <property type="component" value="Unassembled WGS sequence"/>
</dbReference>
<keyword evidence="4 5" id="KW-0472">Membrane</keyword>
<sequence>MGQYAEGSVWFYAPNNVAPIVFMILFLFSGCLHTWQTIKYKSWRTTGLLPWAAVLMITGFLTRELGAYDYEKLEYVIASTVLILSGPPVYALINYFILSRILYYMPYLSPMHPGRVVTTFAGLDVIVEIMLAQGAWRSVHSGISESERQAGEDLVRASLLLQVVLFLVFMCLVAYVHFKAARASLLSGRIRTVIYVLYVSSAIVTIRCIYRIVEYFQGWEGTLFQNEPYFWVFEASIMFINTVLLNVWFPGKRLPRSNSCFLARDGVTQMRGPGWSDDRPWLINMFDPLDIYGLVTGRKHLAFWHMTQEELDVLRAQKKANKRPWYALVFDPLHLWGPRGYIGKRFSKGQAYRGTSDREAPTSSIPRTLKEFERTDV</sequence>
<evidence type="ECO:0000256" key="4">
    <source>
        <dbReference type="ARBA" id="ARBA00023136"/>
    </source>
</evidence>
<keyword evidence="2 5" id="KW-0812">Transmembrane</keyword>
<feature type="transmembrane region" description="Helical" evidence="5">
    <location>
        <begin position="17"/>
        <end position="35"/>
    </location>
</feature>
<feature type="transmembrane region" description="Helical" evidence="5">
    <location>
        <begin position="159"/>
        <end position="178"/>
    </location>
</feature>
<dbReference type="PANTHER" id="PTHR31465">
    <property type="entry name" value="PROTEIN RTA1-RELATED"/>
    <property type="match status" value="1"/>
</dbReference>
<dbReference type="Pfam" id="PF04479">
    <property type="entry name" value="RTA1"/>
    <property type="match status" value="1"/>
</dbReference>
<proteinExistence type="predicted"/>
<accession>A0A6A6VY99</accession>
<feature type="transmembrane region" description="Helical" evidence="5">
    <location>
        <begin position="47"/>
        <end position="63"/>
    </location>
</feature>